<dbReference type="InterPro" id="IPR003593">
    <property type="entry name" value="AAA+_ATPase"/>
</dbReference>
<dbReference type="Proteomes" id="UP001229209">
    <property type="component" value="Unassembled WGS sequence"/>
</dbReference>
<keyword evidence="3" id="KW-0902">Two-component regulatory system</keyword>
<feature type="domain" description="AAA+ ATPase" evidence="4">
    <location>
        <begin position="8"/>
        <end position="266"/>
    </location>
</feature>
<dbReference type="Pfam" id="PF02702">
    <property type="entry name" value="KdpD"/>
    <property type="match status" value="2"/>
</dbReference>
<dbReference type="PANTHER" id="PTHR45569">
    <property type="entry name" value="SENSOR PROTEIN KDPD"/>
    <property type="match status" value="1"/>
</dbReference>
<gene>
    <name evidence="5" type="ORF">J2S04_002383</name>
</gene>
<evidence type="ECO:0000256" key="3">
    <source>
        <dbReference type="ARBA" id="ARBA00023012"/>
    </source>
</evidence>
<evidence type="ECO:0000313" key="5">
    <source>
        <dbReference type="EMBL" id="MDP9729410.1"/>
    </source>
</evidence>
<dbReference type="EMBL" id="JAURUO010000014">
    <property type="protein sequence ID" value="MDP9729410.1"/>
    <property type="molecule type" value="Genomic_DNA"/>
</dbReference>
<dbReference type="SMART" id="SM00382">
    <property type="entry name" value="AAA"/>
    <property type="match status" value="2"/>
</dbReference>
<name>A0ABT9LYT0_9BACL</name>
<sequence length="752" mass="86447">MQKDVTRKGVLKLFIGAAPGVGKTYTMLREAKFLLERGNDVVIGFIETHQREETYRQLDGLEMIPPLQIKVGQSIYKEVDLQAILRRRPEFVIIDELAHSNAPGSIFSKRYQDVEFLLDNGISVLTAVNVQHIEGIHKEAEQITGIKVRELIPESFVRRAEEVSLIDVTPETLRQRLRDGSIYPKDQIQQALQHFFKKENLSGLRELALRTVADDVEERLEKSYSRQKIPGPVGVREVIMVCVSHYQRAILLIQRGQRMAIRLKADFYVLAIADTAEDLLSDKEKKEMEKIRQLAEENGAEWLVESKNDRPIGEVILKMADRYKVTQIVLGQPAPSRQRLLQWQWHQPVRYLLRKLRYTDLRIVGWRDLTPGEVAARYSASNRIARSRNLYGNLTIYIGAAPGVGKTYRMLQDAHDWKAKNKDVVIGLIETHGREDTRQQIGNLEVIPQQIIRYEGRGYPELDVQAILKRRPEIVLIDELAHSNIPGSIHKKRYQDILYILEHGIDVVTAVNIQHLESLKDSVEHITGVKVRERIPDWFMKLATEIKLIDVTPETLQQRLMEGRIYHIDKIESAIQHFFQSTNLAALRELALLEVADDVDQKLHAKQDRHQIRAMESESILVCVNYRSHSEKLIRRGWRVADRLEAKLYVLVVQTSETLSDKEQADFQNIQSLAEQFSATFLIRHSLPKKVGTTIVEIAKALGVSQLVMGQPIRREYGLARWKRSPIDDILDHAEFVDLHIVSYTQGAPEKK</sequence>
<dbReference type="Gene3D" id="3.40.50.620">
    <property type="entry name" value="HUPs"/>
    <property type="match status" value="1"/>
</dbReference>
<accession>A0ABT9LYT0</accession>
<comment type="caution">
    <text evidence="5">The sequence shown here is derived from an EMBL/GenBank/DDBJ whole genome shotgun (WGS) entry which is preliminary data.</text>
</comment>
<dbReference type="InterPro" id="IPR014729">
    <property type="entry name" value="Rossmann-like_a/b/a_fold"/>
</dbReference>
<keyword evidence="2 5" id="KW-0418">Kinase</keyword>
<dbReference type="SUPFAM" id="SSF52402">
    <property type="entry name" value="Adenine nucleotide alpha hydrolases-like"/>
    <property type="match status" value="2"/>
</dbReference>
<organism evidence="5 6">
    <name type="scientific">Alicyclobacillus tolerans</name>
    <dbReference type="NCBI Taxonomy" id="90970"/>
    <lineage>
        <taxon>Bacteria</taxon>
        <taxon>Bacillati</taxon>
        <taxon>Bacillota</taxon>
        <taxon>Bacilli</taxon>
        <taxon>Bacillales</taxon>
        <taxon>Alicyclobacillaceae</taxon>
        <taxon>Alicyclobacillus</taxon>
    </lineage>
</organism>
<keyword evidence="1 5" id="KW-0808">Transferase</keyword>
<keyword evidence="6" id="KW-1185">Reference proteome</keyword>
<evidence type="ECO:0000259" key="4">
    <source>
        <dbReference type="SMART" id="SM00382"/>
    </source>
</evidence>
<evidence type="ECO:0000313" key="6">
    <source>
        <dbReference type="Proteomes" id="UP001229209"/>
    </source>
</evidence>
<dbReference type="PANTHER" id="PTHR45569:SF1">
    <property type="entry name" value="SENSOR PROTEIN KDPD"/>
    <property type="match status" value="1"/>
</dbReference>
<protein>
    <submittedName>
        <fullName evidence="5">Two-component system sensor histidine kinase KdpD</fullName>
        <ecNumber evidence="5">2.7.13.3</ecNumber>
    </submittedName>
</protein>
<dbReference type="RefSeq" id="WP_203115185.1">
    <property type="nucleotide sequence ID" value="NZ_JAURUO010000014.1"/>
</dbReference>
<evidence type="ECO:0000256" key="2">
    <source>
        <dbReference type="ARBA" id="ARBA00022777"/>
    </source>
</evidence>
<dbReference type="GO" id="GO:0004673">
    <property type="term" value="F:protein histidine kinase activity"/>
    <property type="evidence" value="ECO:0007669"/>
    <property type="project" value="UniProtKB-EC"/>
</dbReference>
<dbReference type="SUPFAM" id="SSF52540">
    <property type="entry name" value="P-loop containing nucleoside triphosphate hydrolases"/>
    <property type="match status" value="2"/>
</dbReference>
<dbReference type="InterPro" id="IPR003852">
    <property type="entry name" value="Sig_transdc_His_kinase_KdpD_N"/>
</dbReference>
<dbReference type="EC" id="2.7.13.3" evidence="5"/>
<dbReference type="Gene3D" id="3.40.50.300">
    <property type="entry name" value="P-loop containing nucleotide triphosphate hydrolases"/>
    <property type="match status" value="2"/>
</dbReference>
<reference evidence="5 6" key="1">
    <citation type="submission" date="2023-07" db="EMBL/GenBank/DDBJ databases">
        <title>Genomic Encyclopedia of Type Strains, Phase IV (KMG-IV): sequencing the most valuable type-strain genomes for metagenomic binning, comparative biology and taxonomic classification.</title>
        <authorList>
            <person name="Goeker M."/>
        </authorList>
    </citation>
    <scope>NUCLEOTIDE SEQUENCE [LARGE SCALE GENOMIC DNA]</scope>
    <source>
        <strain evidence="5 6">DSM 25924</strain>
    </source>
</reference>
<dbReference type="InterPro" id="IPR052023">
    <property type="entry name" value="Histidine_kinase_KdpD"/>
</dbReference>
<proteinExistence type="predicted"/>
<dbReference type="InterPro" id="IPR027417">
    <property type="entry name" value="P-loop_NTPase"/>
</dbReference>
<feature type="domain" description="AAA+ ATPase" evidence="4">
    <location>
        <begin position="392"/>
        <end position="537"/>
    </location>
</feature>
<evidence type="ECO:0000256" key="1">
    <source>
        <dbReference type="ARBA" id="ARBA00022679"/>
    </source>
</evidence>